<evidence type="ECO:0000313" key="2">
    <source>
        <dbReference type="Proteomes" id="UP000652430"/>
    </source>
</evidence>
<dbReference type="RefSeq" id="WP_189676190.1">
    <property type="nucleotide sequence ID" value="NZ_BNAQ01000002.1"/>
</dbReference>
<protein>
    <submittedName>
        <fullName evidence="1">Uncharacterized protein</fullName>
    </submittedName>
</protein>
<accession>A0ABQ3LI09</accession>
<organism evidence="1 2">
    <name type="scientific">Sphingomonas glacialis</name>
    <dbReference type="NCBI Taxonomy" id="658225"/>
    <lineage>
        <taxon>Bacteria</taxon>
        <taxon>Pseudomonadati</taxon>
        <taxon>Pseudomonadota</taxon>
        <taxon>Alphaproteobacteria</taxon>
        <taxon>Sphingomonadales</taxon>
        <taxon>Sphingomonadaceae</taxon>
        <taxon>Sphingomonas</taxon>
    </lineage>
</organism>
<reference evidence="2" key="1">
    <citation type="journal article" date="2019" name="Int. J. Syst. Evol. Microbiol.">
        <title>The Global Catalogue of Microorganisms (GCM) 10K type strain sequencing project: providing services to taxonomists for standard genome sequencing and annotation.</title>
        <authorList>
            <consortium name="The Broad Institute Genomics Platform"/>
            <consortium name="The Broad Institute Genome Sequencing Center for Infectious Disease"/>
            <person name="Wu L."/>
            <person name="Ma J."/>
        </authorList>
    </citation>
    <scope>NUCLEOTIDE SEQUENCE [LARGE SCALE GENOMIC DNA]</scope>
    <source>
        <strain evidence="2">CGMCC 1.8957</strain>
    </source>
</reference>
<evidence type="ECO:0000313" key="1">
    <source>
        <dbReference type="EMBL" id="GHH16732.1"/>
    </source>
</evidence>
<name>A0ABQ3LI09_9SPHN</name>
<gene>
    <name evidence="1" type="ORF">GCM10008023_21070</name>
</gene>
<comment type="caution">
    <text evidence="1">The sequence shown here is derived from an EMBL/GenBank/DDBJ whole genome shotgun (WGS) entry which is preliminary data.</text>
</comment>
<proteinExistence type="predicted"/>
<dbReference type="Proteomes" id="UP000652430">
    <property type="component" value="Unassembled WGS sequence"/>
</dbReference>
<keyword evidence="2" id="KW-1185">Reference proteome</keyword>
<sequence>MEDLTPLIQRLTLMHKMPERADLLMSVPAACGVVDKGVLLGGLQSGIDYRPGGYESFSGATSLVARIPAGIRMSRLAFGGDVRALVAVRDGDVPAGLFHLPDEKQALIGFLAERAGLWNGDGDPGSENIEASLERFYGFRLGDVAEGLLEIGREDRVAYVLLLSLEFNLALAKRPSLGARSARFPRLKRGLLDAVLMLAELERLRSIVGSLAARLYGARRDDEVGIPLSSAEAVRMLSGREGSCDAFDDRFVAYLGDAQFHVETLLWHADAGPRTIDPQDPLLKLLMDDSDVRASMRHPEARARLLNRLKEARSSRPNRGGKTMPIGLARFMGLDILDTATVGLVEIGHGVDRLSNKRVTGSQQLARKTAFWTLFLKLLGNVATDLSDRALASGRRGPMPPFGEDAKDREFGEARMRRAQGRNGLIHVYLPVAATPVGAGRFVPDHWLNRDRHLPFWRGIVQDFQRGGLGGAFDALPTEWKPALLARITALRETLHAIRDRVSDAENVDVTASAVSALFTGLTPLTSDPLLAYVLQRHRKARKGDWLPGIVAASQSIHDESEIAAAVKASQDKTTK</sequence>
<dbReference type="EMBL" id="BNAQ01000002">
    <property type="protein sequence ID" value="GHH16732.1"/>
    <property type="molecule type" value="Genomic_DNA"/>
</dbReference>